<dbReference type="InterPro" id="IPR015421">
    <property type="entry name" value="PyrdxlP-dep_Trfase_major"/>
</dbReference>
<evidence type="ECO:0000313" key="6">
    <source>
        <dbReference type="Proteomes" id="UP000753961"/>
    </source>
</evidence>
<dbReference type="InterPro" id="IPR015424">
    <property type="entry name" value="PyrdxlP-dep_Trfase"/>
</dbReference>
<organism evidence="5 6">
    <name type="scientific">Membranihabitans marinus</name>
    <dbReference type="NCBI Taxonomy" id="1227546"/>
    <lineage>
        <taxon>Bacteria</taxon>
        <taxon>Pseudomonadati</taxon>
        <taxon>Bacteroidota</taxon>
        <taxon>Saprospiria</taxon>
        <taxon>Saprospirales</taxon>
        <taxon>Saprospiraceae</taxon>
        <taxon>Membranihabitans</taxon>
    </lineage>
</organism>
<comment type="cofactor">
    <cofactor evidence="1 4">
        <name>pyridoxal 5'-phosphate</name>
        <dbReference type="ChEBI" id="CHEBI:597326"/>
    </cofactor>
</comment>
<dbReference type="RefSeq" id="WP_222578759.1">
    <property type="nucleotide sequence ID" value="NZ_JAHVHU010000004.1"/>
</dbReference>
<proteinExistence type="inferred from homology"/>
<name>A0A953L942_9BACT</name>
<evidence type="ECO:0000256" key="1">
    <source>
        <dbReference type="ARBA" id="ARBA00001933"/>
    </source>
</evidence>
<protein>
    <submittedName>
        <fullName evidence="5">Aminotransferase class I/II-fold pyridoxal phosphate-dependent enzyme</fullName>
    </submittedName>
</protein>
<dbReference type="CDD" id="cd00614">
    <property type="entry name" value="CGS_like"/>
    <property type="match status" value="1"/>
</dbReference>
<feature type="modified residue" description="N6-(pyridoxal phosphate)lysine" evidence="3">
    <location>
        <position position="208"/>
    </location>
</feature>
<dbReference type="EMBL" id="JAHVHU010000004">
    <property type="protein sequence ID" value="MBY5957238.1"/>
    <property type="molecule type" value="Genomic_DNA"/>
</dbReference>
<dbReference type="GO" id="GO:0030170">
    <property type="term" value="F:pyridoxal phosphate binding"/>
    <property type="evidence" value="ECO:0007669"/>
    <property type="project" value="InterPro"/>
</dbReference>
<evidence type="ECO:0000313" key="5">
    <source>
        <dbReference type="EMBL" id="MBY5957238.1"/>
    </source>
</evidence>
<evidence type="ECO:0000256" key="3">
    <source>
        <dbReference type="PIRSR" id="PIRSR001434-2"/>
    </source>
</evidence>
<dbReference type="Gene3D" id="3.90.1150.10">
    <property type="entry name" value="Aspartate Aminotransferase, domain 1"/>
    <property type="match status" value="1"/>
</dbReference>
<keyword evidence="5" id="KW-0808">Transferase</keyword>
<keyword evidence="6" id="KW-1185">Reference proteome</keyword>
<dbReference type="PANTHER" id="PTHR11808:SF80">
    <property type="entry name" value="CYSTATHIONINE GAMMA-LYASE"/>
    <property type="match status" value="1"/>
</dbReference>
<dbReference type="Pfam" id="PF01053">
    <property type="entry name" value="Cys_Met_Meta_PP"/>
    <property type="match status" value="1"/>
</dbReference>
<dbReference type="InterPro" id="IPR015422">
    <property type="entry name" value="PyrdxlP-dep_Trfase_small"/>
</dbReference>
<keyword evidence="2 3" id="KW-0663">Pyridoxal phosphate</keyword>
<dbReference type="Gene3D" id="3.40.640.10">
    <property type="entry name" value="Type I PLP-dependent aspartate aminotransferase-like (Major domain)"/>
    <property type="match status" value="1"/>
</dbReference>
<dbReference type="GO" id="GO:0008483">
    <property type="term" value="F:transaminase activity"/>
    <property type="evidence" value="ECO:0007669"/>
    <property type="project" value="UniProtKB-KW"/>
</dbReference>
<dbReference type="PANTHER" id="PTHR11808">
    <property type="entry name" value="TRANS-SULFURATION ENZYME FAMILY MEMBER"/>
    <property type="match status" value="1"/>
</dbReference>
<dbReference type="PIRSF" id="PIRSF001434">
    <property type="entry name" value="CGS"/>
    <property type="match status" value="1"/>
</dbReference>
<accession>A0A953L942</accession>
<dbReference type="GO" id="GO:0016846">
    <property type="term" value="F:carbon-sulfur lyase activity"/>
    <property type="evidence" value="ECO:0007669"/>
    <property type="project" value="TreeGrafter"/>
</dbReference>
<comment type="caution">
    <text evidence="5">The sequence shown here is derived from an EMBL/GenBank/DDBJ whole genome shotgun (WGS) entry which is preliminary data.</text>
</comment>
<dbReference type="PROSITE" id="PS00868">
    <property type="entry name" value="CYS_MET_METAB_PP"/>
    <property type="match status" value="1"/>
</dbReference>
<dbReference type="AlphaFoldDB" id="A0A953L942"/>
<dbReference type="GO" id="GO:0019346">
    <property type="term" value="P:transsulfuration"/>
    <property type="evidence" value="ECO:0007669"/>
    <property type="project" value="InterPro"/>
</dbReference>
<dbReference type="InterPro" id="IPR000277">
    <property type="entry name" value="Cys/Met-Metab_PyrdxlP-dep_enz"/>
</dbReference>
<gene>
    <name evidence="5" type="ORF">KUV50_03760</name>
</gene>
<dbReference type="SUPFAM" id="SSF53383">
    <property type="entry name" value="PLP-dependent transferases"/>
    <property type="match status" value="1"/>
</dbReference>
<comment type="similarity">
    <text evidence="4">Belongs to the trans-sulfuration enzymes family.</text>
</comment>
<dbReference type="Proteomes" id="UP000753961">
    <property type="component" value="Unassembled WGS sequence"/>
</dbReference>
<sequence>MNLDKNQGLSTRCVHTGEINDQFGAPHTPLYNTSTFVFPDTQSLVDVVQGNRPGSLYTRYGMHPNIKTLEAKLAALENAEAALSFGSGMAAEAATFLALGRKGVVCIGDVYGGTFELLDSQLRSLGVPIHFLLGSELDKLEGVLKEDIGLVYFETPTNPTLEIFDIEKISSLAHEYGSLVCIDNTFATPINQNPIALGADIVVHSATKYLGGHSDITAGAVMGRQELINEIIPWRKNLGQVPAPEVASLLCRSIRSLVIRIERQNATAHEVAEALDGLAGIKRVLYPGLTSLEGHEIARKQMNGFGGMLTIEIDADYETTTRVADQLKLIRIGPSLGGAESLCTQPVTTTHSGLTEEERHRRGITPSMIRFSFGFEDPADLIADIKQALESM</sequence>
<keyword evidence="5" id="KW-0032">Aminotransferase</keyword>
<evidence type="ECO:0000256" key="4">
    <source>
        <dbReference type="RuleBase" id="RU362118"/>
    </source>
</evidence>
<dbReference type="GO" id="GO:0005737">
    <property type="term" value="C:cytoplasm"/>
    <property type="evidence" value="ECO:0007669"/>
    <property type="project" value="TreeGrafter"/>
</dbReference>
<evidence type="ECO:0000256" key="2">
    <source>
        <dbReference type="ARBA" id="ARBA00022898"/>
    </source>
</evidence>
<dbReference type="InterPro" id="IPR054542">
    <property type="entry name" value="Cys_met_metab_PP"/>
</dbReference>
<reference evidence="5" key="1">
    <citation type="submission" date="2021-06" db="EMBL/GenBank/DDBJ databases">
        <title>44 bacteria genomes isolated from Dapeng, Shenzhen.</title>
        <authorList>
            <person name="Zheng W."/>
            <person name="Yu S."/>
            <person name="Huang Y."/>
        </authorList>
    </citation>
    <scope>NUCLEOTIDE SEQUENCE</scope>
    <source>
        <strain evidence="5">DP5N28-2</strain>
    </source>
</reference>
<dbReference type="FunFam" id="3.40.640.10:FF:000046">
    <property type="entry name" value="Cystathionine gamma-lyase"/>
    <property type="match status" value="1"/>
</dbReference>